<dbReference type="Pfam" id="PF13379">
    <property type="entry name" value="NMT1_2"/>
    <property type="match status" value="1"/>
</dbReference>
<dbReference type="PANTHER" id="PTHR30024:SF43">
    <property type="entry name" value="BLL4572 PROTEIN"/>
    <property type="match status" value="1"/>
</dbReference>
<keyword evidence="7" id="KW-1185">Reference proteome</keyword>
<evidence type="ECO:0000256" key="4">
    <source>
        <dbReference type="ARBA" id="ARBA00022519"/>
    </source>
</evidence>
<dbReference type="CDD" id="cd13553">
    <property type="entry name" value="PBP2_NrtA_CpmA_like"/>
    <property type="match status" value="1"/>
</dbReference>
<organism evidence="6 7">
    <name type="scientific">Marinobacter halodurans</name>
    <dbReference type="NCBI Taxonomy" id="2528979"/>
    <lineage>
        <taxon>Bacteria</taxon>
        <taxon>Pseudomonadati</taxon>
        <taxon>Pseudomonadota</taxon>
        <taxon>Gammaproteobacteria</taxon>
        <taxon>Pseudomonadales</taxon>
        <taxon>Marinobacteraceae</taxon>
        <taxon>Marinobacter</taxon>
    </lineage>
</organism>
<evidence type="ECO:0000256" key="5">
    <source>
        <dbReference type="ARBA" id="ARBA00023136"/>
    </source>
</evidence>
<keyword evidence="2" id="KW-0813">Transport</keyword>
<dbReference type="RefSeq" id="WP_131482695.1">
    <property type="nucleotide sequence ID" value="NZ_SJDL01000024.1"/>
</dbReference>
<accession>A0ABY1ZI14</accession>
<protein>
    <submittedName>
        <fullName evidence="6">Nitrate transporter</fullName>
    </submittedName>
</protein>
<dbReference type="EMBL" id="SJDL01000024">
    <property type="protein sequence ID" value="TBW53795.1"/>
    <property type="molecule type" value="Genomic_DNA"/>
</dbReference>
<reference evidence="6 7" key="1">
    <citation type="submission" date="2019-02" db="EMBL/GenBank/DDBJ databases">
        <title>Marinobacter halodurans sp. nov., a marine bacterium isolated from sea tidal flat.</title>
        <authorList>
            <person name="Yoo Y."/>
            <person name="Lee D.W."/>
            <person name="Kim B.S."/>
            <person name="Kim J.-J."/>
        </authorList>
    </citation>
    <scope>NUCLEOTIDE SEQUENCE [LARGE SCALE GENOMIC DNA]</scope>
    <source>
        <strain evidence="6 7">YJ-S3-2</strain>
    </source>
</reference>
<gene>
    <name evidence="6" type="ORF">EZI54_14990</name>
</gene>
<comment type="caution">
    <text evidence="6">The sequence shown here is derived from an EMBL/GenBank/DDBJ whole genome shotgun (WGS) entry which is preliminary data.</text>
</comment>
<dbReference type="PANTHER" id="PTHR30024">
    <property type="entry name" value="ALIPHATIC SULFONATES-BINDING PROTEIN-RELATED"/>
    <property type="match status" value="1"/>
</dbReference>
<evidence type="ECO:0000256" key="1">
    <source>
        <dbReference type="ARBA" id="ARBA00004308"/>
    </source>
</evidence>
<keyword evidence="3" id="KW-1003">Cell membrane</keyword>
<evidence type="ECO:0000256" key="3">
    <source>
        <dbReference type="ARBA" id="ARBA00022475"/>
    </source>
</evidence>
<proteinExistence type="predicted"/>
<dbReference type="Proteomes" id="UP000313645">
    <property type="component" value="Unassembled WGS sequence"/>
</dbReference>
<evidence type="ECO:0000313" key="7">
    <source>
        <dbReference type="Proteomes" id="UP000313645"/>
    </source>
</evidence>
<dbReference type="SUPFAM" id="SSF53850">
    <property type="entry name" value="Periplasmic binding protein-like II"/>
    <property type="match status" value="1"/>
</dbReference>
<evidence type="ECO:0000256" key="2">
    <source>
        <dbReference type="ARBA" id="ARBA00022448"/>
    </source>
</evidence>
<comment type="subcellular location">
    <subcellularLocation>
        <location evidence="1">Endomembrane system</location>
    </subcellularLocation>
</comment>
<name>A0ABY1ZI14_9GAMM</name>
<keyword evidence="5" id="KW-0472">Membrane</keyword>
<evidence type="ECO:0000313" key="6">
    <source>
        <dbReference type="EMBL" id="TBW53795.1"/>
    </source>
</evidence>
<dbReference type="InterPro" id="IPR044527">
    <property type="entry name" value="NrtA/CpmA_ABC-bd_dom"/>
</dbReference>
<dbReference type="Gene3D" id="3.40.190.10">
    <property type="entry name" value="Periplasmic binding protein-like II"/>
    <property type="match status" value="2"/>
</dbReference>
<sequence>MASDPIPLRRRKGFTLRLGFVPLLDSAPLIIAHELGLFFREGLDVELVREGSWASLRDKVSFGLLDGAHMLAPMPLAMSLATDRPRTPITTGMVLSRNGNGITVSTSLYPKLMAAGADPNDPLASARALVDVARRRGSPIQLASVAPWSSHDLQLRDWVASAGPDARHHIQIVPVSPIQMLDAFRAGHIEGCCVGEPWNSLLEWQDLGVILHAGHQIWQNAPEKVLGMRQDWAEQHPEIHRRLIRVLLRACQWLDDPDHHTALRDILSDERYLGNQVQALDGHPFSLFHPRLHQHFFRDSANFPWLSQAHWLATRLARWGQLGEASATDIRGIVKPAIFREAASSAGIDAPTMDAKTEGHHRLSHMVEGREGPVNIAGDGLIGEQVHHWPG</sequence>
<keyword evidence="4" id="KW-0997">Cell inner membrane</keyword>